<dbReference type="AlphaFoldDB" id="A0A6J6F790"/>
<dbReference type="PROSITE" id="PS51257">
    <property type="entry name" value="PROKAR_LIPOPROTEIN"/>
    <property type="match status" value="1"/>
</dbReference>
<comment type="similarity">
    <text evidence="1">Belongs to the bacterial solute-binding protein 1 family.</text>
</comment>
<dbReference type="PANTHER" id="PTHR30006">
    <property type="entry name" value="THIAMINE-BINDING PERIPLASMIC PROTEIN-RELATED"/>
    <property type="match status" value="1"/>
</dbReference>
<dbReference type="SUPFAM" id="SSF53850">
    <property type="entry name" value="Periplasmic binding protein-like II"/>
    <property type="match status" value="1"/>
</dbReference>
<dbReference type="InterPro" id="IPR026045">
    <property type="entry name" value="Ferric-bd"/>
</dbReference>
<gene>
    <name evidence="3" type="ORF">UFOPK1766_00675</name>
</gene>
<evidence type="ECO:0000256" key="1">
    <source>
        <dbReference type="ARBA" id="ARBA00008520"/>
    </source>
</evidence>
<dbReference type="PIRSF" id="PIRSF002825">
    <property type="entry name" value="CfbpA"/>
    <property type="match status" value="1"/>
</dbReference>
<dbReference type="GO" id="GO:0030288">
    <property type="term" value="C:outer membrane-bounded periplasmic space"/>
    <property type="evidence" value="ECO:0007669"/>
    <property type="project" value="TreeGrafter"/>
</dbReference>
<reference evidence="3" key="1">
    <citation type="submission" date="2020-05" db="EMBL/GenBank/DDBJ databases">
        <authorList>
            <person name="Chiriac C."/>
            <person name="Salcher M."/>
            <person name="Ghai R."/>
            <person name="Kavagutti S V."/>
        </authorList>
    </citation>
    <scope>NUCLEOTIDE SEQUENCE</scope>
</reference>
<protein>
    <submittedName>
        <fullName evidence="3">Unannotated protein</fullName>
    </submittedName>
</protein>
<dbReference type="PANTHER" id="PTHR30006:SF15">
    <property type="entry name" value="IRON-UTILIZATION PERIPLASMIC PROTEIN"/>
    <property type="match status" value="1"/>
</dbReference>
<name>A0A6J6F790_9ZZZZ</name>
<accession>A0A6J6F790</accession>
<dbReference type="Gene3D" id="3.40.190.10">
    <property type="entry name" value="Periplasmic binding protein-like II"/>
    <property type="match status" value="2"/>
</dbReference>
<sequence>MLRNSLKGNNLLVMSKVLRLGLLSALVLSLTTGCSSNSADSDQVSELTIYSGRSENFISPFLTQWSEQTGIKLNIRYGDSAELAAQILEEGSNSPADLFLAQDAGSLGAVAEEELFTPLAKEVASQIPDQFNHADRLWVGVTARARVFAYDPKKLTTLPKSISDLTKPIYKNQIGIAPTNASFQAFLTAVIENKGQAYAKNWLTGLTANGVKIYPKNSAIVEAIDKGEISLGLVNHYYTWEVAQALGRSINVVNGYFTAGDLGNLINVSGVGVLNSSKKKQAAIDLINFLTSIEIQGEFVEQTHEYSLISSVVAPEDLLALDKIGAPAIDLGSLKNIRATQDLLIEVGLL</sequence>
<proteinExistence type="inferred from homology"/>
<evidence type="ECO:0000256" key="2">
    <source>
        <dbReference type="ARBA" id="ARBA00022729"/>
    </source>
</evidence>
<evidence type="ECO:0000313" key="3">
    <source>
        <dbReference type="EMBL" id="CAB4584772.1"/>
    </source>
</evidence>
<dbReference type="Pfam" id="PF13343">
    <property type="entry name" value="SBP_bac_6"/>
    <property type="match status" value="1"/>
</dbReference>
<dbReference type="CDD" id="cd13543">
    <property type="entry name" value="PBP2_Fbp"/>
    <property type="match status" value="1"/>
</dbReference>
<keyword evidence="2" id="KW-0732">Signal</keyword>
<dbReference type="EMBL" id="CAEZTW010000119">
    <property type="protein sequence ID" value="CAB4584772.1"/>
    <property type="molecule type" value="Genomic_DNA"/>
</dbReference>
<organism evidence="3">
    <name type="scientific">freshwater metagenome</name>
    <dbReference type="NCBI Taxonomy" id="449393"/>
    <lineage>
        <taxon>unclassified sequences</taxon>
        <taxon>metagenomes</taxon>
        <taxon>ecological metagenomes</taxon>
    </lineage>
</organism>